<dbReference type="PANTHER" id="PTHR45339">
    <property type="entry name" value="HYBRID SIGNAL TRANSDUCTION HISTIDINE KINASE J"/>
    <property type="match status" value="1"/>
</dbReference>
<accession>A0A1X2IHF2</accession>
<dbReference type="CDD" id="cd17546">
    <property type="entry name" value="REC_hyHK_CKI1_RcsC-like"/>
    <property type="match status" value="1"/>
</dbReference>
<feature type="region of interest" description="Disordered" evidence="4">
    <location>
        <begin position="1522"/>
        <end position="1545"/>
    </location>
</feature>
<dbReference type="Proteomes" id="UP000193560">
    <property type="component" value="Unassembled WGS sequence"/>
</dbReference>
<feature type="compositionally biased region" description="Polar residues" evidence="4">
    <location>
        <begin position="32"/>
        <end position="43"/>
    </location>
</feature>
<feature type="compositionally biased region" description="Polar residues" evidence="4">
    <location>
        <begin position="371"/>
        <end position="383"/>
    </location>
</feature>
<dbReference type="SUPFAM" id="SSF52172">
    <property type="entry name" value="CheY-like"/>
    <property type="match status" value="2"/>
</dbReference>
<feature type="compositionally biased region" description="Low complexity" evidence="4">
    <location>
        <begin position="1291"/>
        <end position="1312"/>
    </location>
</feature>
<evidence type="ECO:0000256" key="5">
    <source>
        <dbReference type="SAM" id="Phobius"/>
    </source>
</evidence>
<evidence type="ECO:0000313" key="8">
    <source>
        <dbReference type="Proteomes" id="UP000193560"/>
    </source>
</evidence>
<feature type="compositionally biased region" description="Basic residues" evidence="4">
    <location>
        <begin position="671"/>
        <end position="686"/>
    </location>
</feature>
<feature type="region of interest" description="Disordered" evidence="4">
    <location>
        <begin position="1093"/>
        <end position="1159"/>
    </location>
</feature>
<gene>
    <name evidence="7" type="ORF">BCR42DRAFT_491547</name>
</gene>
<feature type="compositionally biased region" description="Low complexity" evidence="4">
    <location>
        <begin position="701"/>
        <end position="717"/>
    </location>
</feature>
<feature type="domain" description="Response regulatory" evidence="6">
    <location>
        <begin position="1184"/>
        <end position="1370"/>
    </location>
</feature>
<protein>
    <recommendedName>
        <fullName evidence="6">Response regulatory domain-containing protein</fullName>
    </recommendedName>
</protein>
<feature type="region of interest" description="Disordered" evidence="4">
    <location>
        <begin position="1395"/>
        <end position="1425"/>
    </location>
</feature>
<keyword evidence="5" id="KW-0472">Membrane</keyword>
<dbReference type="EMBL" id="MCGE01000011">
    <property type="protein sequence ID" value="ORZ16519.1"/>
    <property type="molecule type" value="Genomic_DNA"/>
</dbReference>
<keyword evidence="5" id="KW-0812">Transmembrane</keyword>
<dbReference type="PANTHER" id="PTHR45339:SF1">
    <property type="entry name" value="HYBRID SIGNAL TRANSDUCTION HISTIDINE KINASE J"/>
    <property type="match status" value="1"/>
</dbReference>
<dbReference type="InterPro" id="IPR001789">
    <property type="entry name" value="Sig_transdc_resp-reg_receiver"/>
</dbReference>
<evidence type="ECO:0000256" key="2">
    <source>
        <dbReference type="ARBA" id="ARBA00023012"/>
    </source>
</evidence>
<evidence type="ECO:0000256" key="3">
    <source>
        <dbReference type="PROSITE-ProRule" id="PRU00169"/>
    </source>
</evidence>
<keyword evidence="5" id="KW-1133">Transmembrane helix</keyword>
<evidence type="ECO:0000259" key="6">
    <source>
        <dbReference type="PROSITE" id="PS50110"/>
    </source>
</evidence>
<dbReference type="InterPro" id="IPR011006">
    <property type="entry name" value="CheY-like_superfamily"/>
</dbReference>
<dbReference type="SUPFAM" id="SSF55874">
    <property type="entry name" value="ATPase domain of HSP90 chaperone/DNA topoisomerase II/histidine kinase"/>
    <property type="match status" value="1"/>
</dbReference>
<feature type="region of interest" description="Disordered" evidence="4">
    <location>
        <begin position="362"/>
        <end position="383"/>
    </location>
</feature>
<reference evidence="7 8" key="1">
    <citation type="submission" date="2016-07" db="EMBL/GenBank/DDBJ databases">
        <title>Pervasive Adenine N6-methylation of Active Genes in Fungi.</title>
        <authorList>
            <consortium name="DOE Joint Genome Institute"/>
            <person name="Mondo S.J."/>
            <person name="Dannebaum R.O."/>
            <person name="Kuo R.C."/>
            <person name="Labutti K."/>
            <person name="Haridas S."/>
            <person name="Kuo A."/>
            <person name="Salamov A."/>
            <person name="Ahrendt S.R."/>
            <person name="Lipzen A."/>
            <person name="Sullivan W."/>
            <person name="Andreopoulos W.B."/>
            <person name="Clum A."/>
            <person name="Lindquist E."/>
            <person name="Daum C."/>
            <person name="Ramamoorthy G.K."/>
            <person name="Gryganskyi A."/>
            <person name="Culley D."/>
            <person name="Magnuson J.K."/>
            <person name="James T.Y."/>
            <person name="O'Malley M.A."/>
            <person name="Stajich J.E."/>
            <person name="Spatafora J.W."/>
            <person name="Visel A."/>
            <person name="Grigoriev I.V."/>
        </authorList>
    </citation>
    <scope>NUCLEOTIDE SEQUENCE [LARGE SCALE GENOMIC DNA]</scope>
    <source>
        <strain evidence="7 8">NRRL 1336</strain>
    </source>
</reference>
<feature type="compositionally biased region" description="Basic and acidic residues" evidence="4">
    <location>
        <begin position="628"/>
        <end position="645"/>
    </location>
</feature>
<dbReference type="GO" id="GO:0000160">
    <property type="term" value="P:phosphorelay signal transduction system"/>
    <property type="evidence" value="ECO:0007669"/>
    <property type="project" value="UniProtKB-KW"/>
</dbReference>
<feature type="region of interest" description="Disordered" evidence="4">
    <location>
        <begin position="1286"/>
        <end position="1320"/>
    </location>
</feature>
<feature type="transmembrane region" description="Helical" evidence="5">
    <location>
        <begin position="131"/>
        <end position="154"/>
    </location>
</feature>
<dbReference type="STRING" id="90262.A0A1X2IHF2"/>
<dbReference type="SMART" id="SM00448">
    <property type="entry name" value="REC"/>
    <property type="match status" value="1"/>
</dbReference>
<dbReference type="PROSITE" id="PS50110">
    <property type="entry name" value="RESPONSE_REGULATORY"/>
    <property type="match status" value="1"/>
</dbReference>
<feature type="compositionally biased region" description="Polar residues" evidence="4">
    <location>
        <begin position="1"/>
        <end position="15"/>
    </location>
</feature>
<sequence>MAYFTSRHTTTSTEQGGEIGNKDEKQPLLSDGSRSQYHSTSPKHSTENIKQLPYSSSCTNGTDNLLSPYKRLAHLRRTTWSDQSSSSASPVDQCYEDTPTPIQLPSFHLSPHSDSSSLAAMDQNSTITYELHWMVTWALFACLLCPIGATIIVFTSPEISNHYTWMQQSLQPLLVVFWSLLVVFWKHHPEKIQSFLHWAQNACLITMMSFFTVLGLFDTTPEYIYILVAVLSVSLCLFYVARRLDLADERQRLWFQQRLRDQHSFAQRLINDQTYVYSQRRMTFLSTVTNEIQDAVLMILTTLEQFSPAIVLNNTQELLSACSIAVPITSISAIHTTVKQVYHISSHLQLMSCLVHESNNNDNRNGINGNSCEPDSSSASTKTQVVNNMQSQIRQPFDVGDLLQNAGDALAGMASKLDVNMVLYHFDNKLHHTRVIGDENAFRHALLNLLRNILEGSTPGACIEVGLNLVPVESDNSKMIVILDTTHTCSPAIPEHLSSASILLSNANLTSQLVRYIGGHLSVRSLSNKKTRFEMVVEMDLASKNDDHLLFIGDTSTQTTGTNTPLLNSYHHIKFANEPTMKDLSKFMENLRGLKMVLHAKEQSVFAKHLTGCLASWNSDISHVPVSRLDDSRGSMMNETDRTPDSDGNTSSSTPPTSSATESVTDYQQRQQKHHVHNHPHYRHHQIYSTGPPNTTTGVASTGSTPSSKMSSRPTSTNIPHVPSPATEEEHLLAIPPAFILIDDNIMTLEHKLLEFRTHPPVSAIPAHGRRHKHMKSNQTAHHHGPTTAIIHFTSLINYKRVRDTIQWASTLSTPFAMPRLIVVPKPAGPRRYLTALHTVWHEAMVEPHFIPIATSPGSPVPTVLLSSMLSQVIEQPSSITPPTPNSDQLLSSSNQQHHRPRRPTNGAYSPSTMYTEQLQQQQHEGSNYFFDRSGVGGNLVQTSAGSHLHNINNHDNKGLRRRSLREISEAMSQGAENQQDNNNINSGILDGSLECAALSPLRRTIPLLTSSAVSPSYLIPSVSSSTKNADAHGLPMMAATDGSATETPAVSTISSSITETDINTCNNVSSVSTTPANVCGSSLEGTLPLTHLPVVTPTDQEPLLSTSTNTDVATVGPSSTNNDNSNSNNNNIATPSPSDHLSASNTKTEPSKPMSRMASIKLNKRKRKEKGSPFANVVSPPINVLIVEDNMINQAILSAWMKKHKIKFSVASNGQEAVEKWKGGGFHLILMDIQLPVMSGIDATKMIRSIEKEQRIGVLPMSSSFLRQQQQRQANDSMDVSVDTTDMIHPTASPSPSSSSSPSSLTSTALPDSQLSTTPSTFRSPVIIVALTASSLESDRHAALAAGCNDFLTKPVSLEWLEKKIIEWGCMQALIDFEGWRRWKRTAHDEDVSSWASKVNKQGSGSGADASLVTPPSSSSSFLHRNGRLPTPGIHSMVMGGRSSGGSGVTISTDVVGQASFSGQDTLSPLPPPSAGSTISNISDLSSHMVDNSGNASDGKRKGILLPGAVGLNKRRFSTVDKQSLRRHNTTSGSHSYHHQQQQQQYNYQYPSTPINRATSFSKLPIQKSYSESVTGLGIRRKVTKKAVSMDDTMRAPTSVG</sequence>
<name>A0A1X2IHF2_9FUNG</name>
<dbReference type="InterPro" id="IPR036890">
    <property type="entry name" value="HATPase_C_sf"/>
</dbReference>
<evidence type="ECO:0000313" key="7">
    <source>
        <dbReference type="EMBL" id="ORZ16519.1"/>
    </source>
</evidence>
<evidence type="ECO:0000256" key="4">
    <source>
        <dbReference type="SAM" id="MobiDB-lite"/>
    </source>
</evidence>
<feature type="compositionally biased region" description="Low complexity" evidence="4">
    <location>
        <begin position="646"/>
        <end position="665"/>
    </location>
</feature>
<proteinExistence type="predicted"/>
<dbReference type="Gene3D" id="3.30.565.10">
    <property type="entry name" value="Histidine kinase-like ATPase, C-terminal domain"/>
    <property type="match status" value="1"/>
</dbReference>
<feature type="compositionally biased region" description="Polar residues" evidence="4">
    <location>
        <begin position="1098"/>
        <end position="1113"/>
    </location>
</feature>
<keyword evidence="1 3" id="KW-0597">Phosphoprotein</keyword>
<feature type="compositionally biased region" description="Polar residues" evidence="4">
    <location>
        <begin position="1395"/>
        <end position="1404"/>
    </location>
</feature>
<feature type="transmembrane region" description="Helical" evidence="5">
    <location>
        <begin position="223"/>
        <end position="241"/>
    </location>
</feature>
<feature type="compositionally biased region" description="Low complexity" evidence="4">
    <location>
        <begin position="1119"/>
        <end position="1132"/>
    </location>
</feature>
<feature type="compositionally biased region" description="Low complexity" evidence="4">
    <location>
        <begin position="886"/>
        <end position="896"/>
    </location>
</feature>
<feature type="modified residue" description="4-aspartylphosphate" evidence="3">
    <location>
        <position position="1233"/>
    </location>
</feature>
<feature type="compositionally biased region" description="Polar residues" evidence="4">
    <location>
        <begin position="1133"/>
        <end position="1149"/>
    </location>
</feature>
<feature type="region of interest" description="Disordered" evidence="4">
    <location>
        <begin position="625"/>
        <end position="719"/>
    </location>
</feature>
<dbReference type="Gene3D" id="3.40.50.2300">
    <property type="match status" value="1"/>
</dbReference>
<keyword evidence="8" id="KW-1185">Reference proteome</keyword>
<feature type="compositionally biased region" description="Polar residues" evidence="4">
    <location>
        <begin position="687"/>
        <end position="700"/>
    </location>
</feature>
<keyword evidence="2" id="KW-0902">Two-component regulatory system</keyword>
<feature type="transmembrane region" description="Helical" evidence="5">
    <location>
        <begin position="198"/>
        <end position="217"/>
    </location>
</feature>
<dbReference type="Pfam" id="PF00072">
    <property type="entry name" value="Response_reg"/>
    <property type="match status" value="1"/>
</dbReference>
<organism evidence="7 8">
    <name type="scientific">Absidia repens</name>
    <dbReference type="NCBI Taxonomy" id="90262"/>
    <lineage>
        <taxon>Eukaryota</taxon>
        <taxon>Fungi</taxon>
        <taxon>Fungi incertae sedis</taxon>
        <taxon>Mucoromycota</taxon>
        <taxon>Mucoromycotina</taxon>
        <taxon>Mucoromycetes</taxon>
        <taxon>Mucorales</taxon>
        <taxon>Cunninghamellaceae</taxon>
        <taxon>Absidia</taxon>
    </lineage>
</organism>
<feature type="region of interest" description="Disordered" evidence="4">
    <location>
        <begin position="875"/>
        <end position="911"/>
    </location>
</feature>
<dbReference type="OrthoDB" id="21225at2759"/>
<evidence type="ECO:0000256" key="1">
    <source>
        <dbReference type="ARBA" id="ARBA00022553"/>
    </source>
</evidence>
<comment type="caution">
    <text evidence="7">The sequence shown here is derived from an EMBL/GenBank/DDBJ whole genome shotgun (WGS) entry which is preliminary data.</text>
</comment>
<feature type="region of interest" description="Disordered" evidence="4">
    <location>
        <begin position="1"/>
        <end position="55"/>
    </location>
</feature>